<accession>A0A1J4KC38</accession>
<dbReference type="GO" id="GO:0005525">
    <property type="term" value="F:GTP binding"/>
    <property type="evidence" value="ECO:0007669"/>
    <property type="project" value="UniProtKB-UniRule"/>
</dbReference>
<dbReference type="GO" id="GO:0005802">
    <property type="term" value="C:trans-Golgi network"/>
    <property type="evidence" value="ECO:0007669"/>
    <property type="project" value="UniProtKB-UniRule"/>
</dbReference>
<evidence type="ECO:0000313" key="8">
    <source>
        <dbReference type="Proteomes" id="UP000179807"/>
    </source>
</evidence>
<keyword evidence="4 6" id="KW-0449">Lipoprotein</keyword>
<evidence type="ECO:0000256" key="2">
    <source>
        <dbReference type="ARBA" id="ARBA00022741"/>
    </source>
</evidence>
<name>A0A1J4KC38_9EUKA</name>
<organism evidence="7 8">
    <name type="scientific">Tritrichomonas foetus</name>
    <dbReference type="NCBI Taxonomy" id="1144522"/>
    <lineage>
        <taxon>Eukaryota</taxon>
        <taxon>Metamonada</taxon>
        <taxon>Parabasalia</taxon>
        <taxon>Tritrichomonadida</taxon>
        <taxon>Tritrichomonadidae</taxon>
        <taxon>Tritrichomonas</taxon>
    </lineage>
</organism>
<dbReference type="Gene3D" id="3.40.50.300">
    <property type="entry name" value="P-loop containing nucleotide triphosphate hydrolases"/>
    <property type="match status" value="1"/>
</dbReference>
<protein>
    <recommendedName>
        <fullName evidence="6">Ras-related protein Rab</fullName>
    </recommendedName>
</protein>
<dbReference type="PRINTS" id="PR00449">
    <property type="entry name" value="RASTRNSFRMNG"/>
</dbReference>
<dbReference type="GO" id="GO:0008333">
    <property type="term" value="P:endosome to lysosome transport"/>
    <property type="evidence" value="ECO:0007669"/>
    <property type="project" value="TreeGrafter"/>
</dbReference>
<dbReference type="OrthoDB" id="245989at2759"/>
<dbReference type="GO" id="GO:0005764">
    <property type="term" value="C:lysosome"/>
    <property type="evidence" value="ECO:0007669"/>
    <property type="project" value="TreeGrafter"/>
</dbReference>
<dbReference type="GO" id="GO:0003924">
    <property type="term" value="F:GTPase activity"/>
    <property type="evidence" value="ECO:0007669"/>
    <property type="project" value="UniProtKB-UniRule"/>
</dbReference>
<dbReference type="SMART" id="SM00174">
    <property type="entry name" value="RHO"/>
    <property type="match status" value="1"/>
</dbReference>
<keyword evidence="8" id="KW-1185">Reference proteome</keyword>
<proteinExistence type="inferred from homology"/>
<comment type="similarity">
    <text evidence="1 6">Belongs to the small GTPase superfamily. Rab family.</text>
</comment>
<dbReference type="InterPro" id="IPR005225">
    <property type="entry name" value="Small_GTP-bd"/>
</dbReference>
<gene>
    <name evidence="7" type="ORF">TRFO_24675</name>
</gene>
<evidence type="ECO:0000256" key="1">
    <source>
        <dbReference type="ARBA" id="ARBA00006270"/>
    </source>
</evidence>
<keyword evidence="3 6" id="KW-0342">GTP-binding</keyword>
<comment type="subcellular location">
    <subcellularLocation>
        <location evidence="6">Membrane</location>
        <topology evidence="6">Lipid-anchor</topology>
    </subcellularLocation>
</comment>
<dbReference type="GO" id="GO:0045335">
    <property type="term" value="C:phagocytic vesicle"/>
    <property type="evidence" value="ECO:0007669"/>
    <property type="project" value="TreeGrafter"/>
</dbReference>
<evidence type="ECO:0000256" key="6">
    <source>
        <dbReference type="RuleBase" id="RU367128"/>
    </source>
</evidence>
<dbReference type="FunFam" id="3.40.50.300:FF:002133">
    <property type="entry name" value="Ras family protein"/>
    <property type="match status" value="1"/>
</dbReference>
<dbReference type="PANTHER" id="PTHR47981:SF39">
    <property type="entry name" value="RAS-RELATED PROTEIN RAB"/>
    <property type="match status" value="1"/>
</dbReference>
<dbReference type="SMART" id="SM00176">
    <property type="entry name" value="RAN"/>
    <property type="match status" value="1"/>
</dbReference>
<comment type="caution">
    <text evidence="7">The sequence shown here is derived from an EMBL/GenBank/DDBJ whole genome shotgun (WGS) entry which is preliminary data.</text>
</comment>
<dbReference type="GO" id="GO:0005770">
    <property type="term" value="C:late endosome"/>
    <property type="evidence" value="ECO:0007669"/>
    <property type="project" value="TreeGrafter"/>
</dbReference>
<comment type="function">
    <text evidence="6">The small GTPases Rab are key regulators in vesicle trafficking.</text>
</comment>
<dbReference type="InterPro" id="IPR030697">
    <property type="entry name" value="Rab29/Rab38/Rab32"/>
</dbReference>
<dbReference type="PROSITE" id="PS51419">
    <property type="entry name" value="RAB"/>
    <property type="match status" value="1"/>
</dbReference>
<keyword evidence="6" id="KW-0472">Membrane</keyword>
<evidence type="ECO:0000256" key="5">
    <source>
        <dbReference type="ARBA" id="ARBA00023289"/>
    </source>
</evidence>
<dbReference type="InterPro" id="IPR001806">
    <property type="entry name" value="Small_GTPase"/>
</dbReference>
<evidence type="ECO:0000256" key="4">
    <source>
        <dbReference type="ARBA" id="ARBA00023288"/>
    </source>
</evidence>
<dbReference type="GO" id="GO:0090385">
    <property type="term" value="P:phagosome-lysosome fusion"/>
    <property type="evidence" value="ECO:0007669"/>
    <property type="project" value="TreeGrafter"/>
</dbReference>
<dbReference type="PANTHER" id="PTHR47981">
    <property type="entry name" value="RAB FAMILY"/>
    <property type="match status" value="1"/>
</dbReference>
<dbReference type="PROSITE" id="PS51420">
    <property type="entry name" value="RHO"/>
    <property type="match status" value="1"/>
</dbReference>
<dbReference type="SMART" id="SM00175">
    <property type="entry name" value="RAB"/>
    <property type="match status" value="1"/>
</dbReference>
<dbReference type="EMBL" id="MLAK01000703">
    <property type="protein sequence ID" value="OHT07260.1"/>
    <property type="molecule type" value="Genomic_DNA"/>
</dbReference>
<evidence type="ECO:0000256" key="3">
    <source>
        <dbReference type="ARBA" id="ARBA00023134"/>
    </source>
</evidence>
<dbReference type="GO" id="GO:0016020">
    <property type="term" value="C:membrane"/>
    <property type="evidence" value="ECO:0007669"/>
    <property type="project" value="UniProtKB-SubCell"/>
</dbReference>
<reference evidence="7" key="1">
    <citation type="submission" date="2016-10" db="EMBL/GenBank/DDBJ databases">
        <authorList>
            <person name="Benchimol M."/>
            <person name="Almeida L.G."/>
            <person name="Vasconcelos A.T."/>
            <person name="Perreira-Neves A."/>
            <person name="Rosa I.A."/>
            <person name="Tasca T."/>
            <person name="Bogo M.R."/>
            <person name="de Souza W."/>
        </authorList>
    </citation>
    <scope>NUCLEOTIDE SEQUENCE [LARGE SCALE GENOMIC DNA]</scope>
    <source>
        <strain evidence="7">K</strain>
    </source>
</reference>
<dbReference type="Pfam" id="PF00071">
    <property type="entry name" value="Ras"/>
    <property type="match status" value="1"/>
</dbReference>
<dbReference type="InterPro" id="IPR027417">
    <property type="entry name" value="P-loop_NTPase"/>
</dbReference>
<dbReference type="VEuPathDB" id="TrichDB:TRFO_24675"/>
<dbReference type="SMART" id="SM00173">
    <property type="entry name" value="RAS"/>
    <property type="match status" value="1"/>
</dbReference>
<dbReference type="GeneID" id="94838595"/>
<dbReference type="CDD" id="cd04107">
    <property type="entry name" value="Rab32_Rab38"/>
    <property type="match status" value="1"/>
</dbReference>
<dbReference type="RefSeq" id="XP_068360396.1">
    <property type="nucleotide sequence ID" value="XM_068503891.1"/>
</dbReference>
<keyword evidence="5 6" id="KW-0636">Prenylation</keyword>
<dbReference type="SUPFAM" id="SSF52540">
    <property type="entry name" value="P-loop containing nucleoside triphosphate hydrolases"/>
    <property type="match status" value="1"/>
</dbReference>
<dbReference type="AlphaFoldDB" id="A0A1J4KC38"/>
<dbReference type="PROSITE" id="PS51421">
    <property type="entry name" value="RAS"/>
    <property type="match status" value="1"/>
</dbReference>
<evidence type="ECO:0000313" key="7">
    <source>
        <dbReference type="EMBL" id="OHT07260.1"/>
    </source>
</evidence>
<keyword evidence="2 6" id="KW-0547">Nucleotide-binding</keyword>
<dbReference type="NCBIfam" id="TIGR00231">
    <property type="entry name" value="small_GTP"/>
    <property type="match status" value="1"/>
</dbReference>
<dbReference type="Proteomes" id="UP000179807">
    <property type="component" value="Unassembled WGS sequence"/>
</dbReference>
<sequence length="259" mass="29474">MNKNSKSIVIEKKLLLIKSYEFSELQRFLRKFELFKNRSKMVAIVPGDEQGQIKKILKVIVVGEMGTGKTSLIRQYVQGFFSEFYKTTIGVDFANKDIKWDERTTVSLQLWDIAGQERYGNMTHVYYQEACAAFVVFDVTRTASFDMVPVWKKDIDDKVFTASNQPIPCMLLGNKIDLCPHGVWSKNHKDMDQFVVEHNFVGFFETSARNGANIDEAAKTLVKYIMDNNIEPSSGKNDKTVDLVVNEDQSMNSSGGCCK</sequence>